<comment type="caution">
    <text evidence="1">The sequence shown here is derived from an EMBL/GenBank/DDBJ whole genome shotgun (WGS) entry which is preliminary data.</text>
</comment>
<sequence length="185" mass="21476">MIWMLFIVTSLMSIGTHSIELVDVNVTIELPKDWWIKKTNVFYIHKPNSPTKRYVFTFDKSRVVEIYYQHKNPKNTLIISTMPKEGISGTPLEYQKSLVMSEGAQLIKPVYETDMGGQRFTVLALKEKWQVGTRYETSYVTFLGQWIVEVVLICYLQPNCMDVSAVIDEVEPVNSLLKLYPIRIF</sequence>
<evidence type="ECO:0000313" key="2">
    <source>
        <dbReference type="Proteomes" id="UP000569732"/>
    </source>
</evidence>
<dbReference type="RefSeq" id="WP_180571406.1">
    <property type="nucleotide sequence ID" value="NZ_JAPJZK010000004.1"/>
</dbReference>
<evidence type="ECO:0000313" key="1">
    <source>
        <dbReference type="EMBL" id="NYZ69414.1"/>
    </source>
</evidence>
<dbReference type="AlphaFoldDB" id="A0A853IHA6"/>
<dbReference type="EMBL" id="JACCKB010000084">
    <property type="protein sequence ID" value="NYZ69414.1"/>
    <property type="molecule type" value="Genomic_DNA"/>
</dbReference>
<name>A0A853IHA6_9GAMM</name>
<dbReference type="Proteomes" id="UP000569732">
    <property type="component" value="Unassembled WGS sequence"/>
</dbReference>
<proteinExistence type="predicted"/>
<organism evidence="1 2">
    <name type="scientific">Spartinivicinus marinus</name>
    <dbReference type="NCBI Taxonomy" id="2994442"/>
    <lineage>
        <taxon>Bacteria</taxon>
        <taxon>Pseudomonadati</taxon>
        <taxon>Pseudomonadota</taxon>
        <taxon>Gammaproteobacteria</taxon>
        <taxon>Oceanospirillales</taxon>
        <taxon>Zooshikellaceae</taxon>
        <taxon>Spartinivicinus</taxon>
    </lineage>
</organism>
<accession>A0A853IHA6</accession>
<reference evidence="1 2" key="1">
    <citation type="submission" date="2020-07" db="EMBL/GenBank/DDBJ databases">
        <title>Endozoicomonas sp. nov., isolated from sediment.</title>
        <authorList>
            <person name="Gu T."/>
        </authorList>
    </citation>
    <scope>NUCLEOTIDE SEQUENCE [LARGE SCALE GENOMIC DNA]</scope>
    <source>
        <strain evidence="1 2">SM1973</strain>
    </source>
</reference>
<keyword evidence="2" id="KW-1185">Reference proteome</keyword>
<protein>
    <submittedName>
        <fullName evidence="1">Uncharacterized protein</fullName>
    </submittedName>
</protein>
<gene>
    <name evidence="1" type="ORF">H0A36_25700</name>
</gene>